<dbReference type="Pfam" id="PF00098">
    <property type="entry name" value="zf-CCHC"/>
    <property type="match status" value="1"/>
</dbReference>
<evidence type="ECO:0000256" key="1">
    <source>
        <dbReference type="PROSITE-ProRule" id="PRU00047"/>
    </source>
</evidence>
<dbReference type="InterPro" id="IPR036875">
    <property type="entry name" value="Znf_CCHC_sf"/>
</dbReference>
<dbReference type="GO" id="GO:0003964">
    <property type="term" value="F:RNA-directed DNA polymerase activity"/>
    <property type="evidence" value="ECO:0007669"/>
    <property type="project" value="UniProtKB-KW"/>
</dbReference>
<keyword evidence="5" id="KW-1185">Reference proteome</keyword>
<dbReference type="PANTHER" id="PTHR15503:SF45">
    <property type="entry name" value="RNA-DIRECTED DNA POLYMERASE HOMOLOG"/>
    <property type="match status" value="1"/>
</dbReference>
<evidence type="ECO:0000313" key="5">
    <source>
        <dbReference type="Proteomes" id="UP001151760"/>
    </source>
</evidence>
<dbReference type="PROSITE" id="PS50158">
    <property type="entry name" value="ZF_CCHC"/>
    <property type="match status" value="1"/>
</dbReference>
<evidence type="ECO:0000256" key="2">
    <source>
        <dbReference type="SAM" id="MobiDB-lite"/>
    </source>
</evidence>
<accession>A0ABQ5IDE7</accession>
<organism evidence="4 5">
    <name type="scientific">Tanacetum coccineum</name>
    <dbReference type="NCBI Taxonomy" id="301880"/>
    <lineage>
        <taxon>Eukaryota</taxon>
        <taxon>Viridiplantae</taxon>
        <taxon>Streptophyta</taxon>
        <taxon>Embryophyta</taxon>
        <taxon>Tracheophyta</taxon>
        <taxon>Spermatophyta</taxon>
        <taxon>Magnoliopsida</taxon>
        <taxon>eudicotyledons</taxon>
        <taxon>Gunneridae</taxon>
        <taxon>Pentapetalae</taxon>
        <taxon>asterids</taxon>
        <taxon>campanulids</taxon>
        <taxon>Asterales</taxon>
        <taxon>Asteraceae</taxon>
        <taxon>Asteroideae</taxon>
        <taxon>Anthemideae</taxon>
        <taxon>Anthemidinae</taxon>
        <taxon>Tanacetum</taxon>
    </lineage>
</organism>
<dbReference type="Pfam" id="PF03732">
    <property type="entry name" value="Retrotrans_gag"/>
    <property type="match status" value="1"/>
</dbReference>
<name>A0ABQ5IDE7_9ASTR</name>
<dbReference type="SMART" id="SM00343">
    <property type="entry name" value="ZnF_C2HC"/>
    <property type="match status" value="1"/>
</dbReference>
<dbReference type="Proteomes" id="UP001151760">
    <property type="component" value="Unassembled WGS sequence"/>
</dbReference>
<keyword evidence="4" id="KW-0695">RNA-directed DNA polymerase</keyword>
<feature type="compositionally biased region" description="Basic and acidic residues" evidence="2">
    <location>
        <begin position="238"/>
        <end position="250"/>
    </location>
</feature>
<dbReference type="InterPro" id="IPR032567">
    <property type="entry name" value="RTL1-rel"/>
</dbReference>
<dbReference type="SUPFAM" id="SSF57756">
    <property type="entry name" value="Retrovirus zinc finger-like domains"/>
    <property type="match status" value="1"/>
</dbReference>
<reference evidence="4" key="1">
    <citation type="journal article" date="2022" name="Int. J. Mol. Sci.">
        <title>Draft Genome of Tanacetum Coccineum: Genomic Comparison of Closely Related Tanacetum-Family Plants.</title>
        <authorList>
            <person name="Yamashiro T."/>
            <person name="Shiraishi A."/>
            <person name="Nakayama K."/>
            <person name="Satake H."/>
        </authorList>
    </citation>
    <scope>NUCLEOTIDE SEQUENCE</scope>
</reference>
<feature type="region of interest" description="Disordered" evidence="2">
    <location>
        <begin position="223"/>
        <end position="255"/>
    </location>
</feature>
<dbReference type="InterPro" id="IPR005162">
    <property type="entry name" value="Retrotrans_gag_dom"/>
</dbReference>
<gene>
    <name evidence="4" type="ORF">Tco_1093683</name>
</gene>
<evidence type="ECO:0000259" key="3">
    <source>
        <dbReference type="PROSITE" id="PS50158"/>
    </source>
</evidence>
<keyword evidence="4" id="KW-0548">Nucleotidyltransferase</keyword>
<protein>
    <submittedName>
        <fullName evidence="4">Reverse transcriptase domain-containing protein</fullName>
    </submittedName>
</protein>
<feature type="domain" description="CCHC-type" evidence="3">
    <location>
        <begin position="291"/>
        <end position="305"/>
    </location>
</feature>
<reference evidence="4" key="2">
    <citation type="submission" date="2022-01" db="EMBL/GenBank/DDBJ databases">
        <authorList>
            <person name="Yamashiro T."/>
            <person name="Shiraishi A."/>
            <person name="Satake H."/>
            <person name="Nakayama K."/>
        </authorList>
    </citation>
    <scope>NUCLEOTIDE SEQUENCE</scope>
</reference>
<keyword evidence="1" id="KW-0862">Zinc</keyword>
<keyword evidence="1" id="KW-0479">Metal-binding</keyword>
<dbReference type="EMBL" id="BQNB010020648">
    <property type="protein sequence ID" value="GJT98165.1"/>
    <property type="molecule type" value="Genomic_DNA"/>
</dbReference>
<keyword evidence="4" id="KW-0808">Transferase</keyword>
<dbReference type="InterPro" id="IPR001878">
    <property type="entry name" value="Znf_CCHC"/>
</dbReference>
<proteinExistence type="predicted"/>
<keyword evidence="1" id="KW-0863">Zinc-finger</keyword>
<dbReference type="PANTHER" id="PTHR15503">
    <property type="entry name" value="LDOC1 RELATED"/>
    <property type="match status" value="1"/>
</dbReference>
<dbReference type="Gene3D" id="4.10.60.10">
    <property type="entry name" value="Zinc finger, CCHC-type"/>
    <property type="match status" value="1"/>
</dbReference>
<sequence>MTLPIRILLQSANSHAKGNNQGVGTNRGVEGVNGNVERVNGGAPDFSTIIAQQLQNLLPAMLAQENVGNVLVNGNRVGCSYKEFLDYNPKEYDGKGGVVVLTQWIEKMESVQDMSGCIAVSMSWNDFKFMMIEEFYPSHEMQKLEAELWNHAMVRASHAAYTDRFHELVRLVPHLVTPESRKIKRYVYSLAPQIRGMVAATEPKTIQKAVQISGALTDEAVRNGSIKKVKKRGNMGEPSKDKNGRDDNKRTRTRNAFATTANPVGRENTGAWPKCTTCNSYYAPGGPCRTCFNCNRLGHLAKDCRGVPRNVNPVNARNPTVRGHGNQRNQARGRAFMLGAEEACLDLNIVTRLNLESRVMSLDIDLIPFGHGSFDVIIGNRWSNASSKVSYRLVPSELEELSGQLKELQDKELNKLTVKNRYLLPRIDDLFDQLQGS</sequence>
<comment type="caution">
    <text evidence="4">The sequence shown here is derived from an EMBL/GenBank/DDBJ whole genome shotgun (WGS) entry which is preliminary data.</text>
</comment>
<evidence type="ECO:0000313" key="4">
    <source>
        <dbReference type="EMBL" id="GJT98165.1"/>
    </source>
</evidence>